<keyword evidence="2" id="KW-1185">Reference proteome</keyword>
<dbReference type="Gramene" id="AET1Gv20387300.4">
    <property type="protein sequence ID" value="AET1Gv20387300.4"/>
    <property type="gene ID" value="AET1Gv20387300"/>
</dbReference>
<dbReference type="AlphaFoldDB" id="A0A452YE07"/>
<reference evidence="1" key="5">
    <citation type="journal article" date="2021" name="G3 (Bethesda)">
        <title>Aegilops tauschii genome assembly Aet v5.0 features greater sequence contiguity and improved annotation.</title>
        <authorList>
            <person name="Wang L."/>
            <person name="Zhu T."/>
            <person name="Rodriguez J.C."/>
            <person name="Deal K.R."/>
            <person name="Dubcovsky J."/>
            <person name="McGuire P.E."/>
            <person name="Lux T."/>
            <person name="Spannagl M."/>
            <person name="Mayer K.F.X."/>
            <person name="Baldrich P."/>
            <person name="Meyers B.C."/>
            <person name="Huo N."/>
            <person name="Gu Y.Q."/>
            <person name="Zhou H."/>
            <person name="Devos K.M."/>
            <person name="Bennetzen J.L."/>
            <person name="Unver T."/>
            <person name="Budak H."/>
            <person name="Gulick P.J."/>
            <person name="Galiba G."/>
            <person name="Kalapos B."/>
            <person name="Nelson D.R."/>
            <person name="Li P."/>
            <person name="You F.M."/>
            <person name="Luo M.C."/>
            <person name="Dvorak J."/>
        </authorList>
    </citation>
    <scope>NUCLEOTIDE SEQUENCE [LARGE SCALE GENOMIC DNA]</scope>
    <source>
        <strain evidence="1">cv. AL8/78</strain>
    </source>
</reference>
<reference evidence="2" key="2">
    <citation type="journal article" date="2017" name="Nat. Plants">
        <title>The Aegilops tauschii genome reveals multiple impacts of transposons.</title>
        <authorList>
            <person name="Zhao G."/>
            <person name="Zou C."/>
            <person name="Li K."/>
            <person name="Wang K."/>
            <person name="Li T."/>
            <person name="Gao L."/>
            <person name="Zhang X."/>
            <person name="Wang H."/>
            <person name="Yang Z."/>
            <person name="Liu X."/>
            <person name="Jiang W."/>
            <person name="Mao L."/>
            <person name="Kong X."/>
            <person name="Jiao Y."/>
            <person name="Jia J."/>
        </authorList>
    </citation>
    <scope>NUCLEOTIDE SEQUENCE [LARGE SCALE GENOMIC DNA]</scope>
    <source>
        <strain evidence="2">cv. AL8/78</strain>
    </source>
</reference>
<accession>A0A452YE07</accession>
<sequence length="266" mass="31104">MDTEWELKFPLVTVRALERIEALSDHAPIILDSNSTNTSARRPFKFELGWLHRGGFVDMVKNIWEKPAVGHTLIQRWNFKIRAMRRHLSGWAKHTNGMYKKEKQRLSTIIDDLDKIAETRILSQQEIDMKNQSNEKVARLLREEEIKYYQRSKADFILMGDSNTRYFQLVANGRHRKKHIYSLQQDEGRIEGQEKLKRYITSYYKSLFGPPDEGNFTLDENRTDDIPQVTAEENDFITAPFSEEEVRAAVFQMEHNKAPGPDGFPA</sequence>
<evidence type="ECO:0000313" key="2">
    <source>
        <dbReference type="Proteomes" id="UP000015105"/>
    </source>
</evidence>
<dbReference type="Proteomes" id="UP000015105">
    <property type="component" value="Chromosome 1D"/>
</dbReference>
<evidence type="ECO:0008006" key="3">
    <source>
        <dbReference type="Google" id="ProtNLM"/>
    </source>
</evidence>
<name>A0A452YE07_AEGTS</name>
<dbReference type="EnsemblPlants" id="AET1Gv20387300.4">
    <property type="protein sequence ID" value="AET1Gv20387300.4"/>
    <property type="gene ID" value="AET1Gv20387300"/>
</dbReference>
<reference evidence="2" key="1">
    <citation type="journal article" date="2014" name="Science">
        <title>Ancient hybridizations among the ancestral genomes of bread wheat.</title>
        <authorList>
            <consortium name="International Wheat Genome Sequencing Consortium,"/>
            <person name="Marcussen T."/>
            <person name="Sandve S.R."/>
            <person name="Heier L."/>
            <person name="Spannagl M."/>
            <person name="Pfeifer M."/>
            <person name="Jakobsen K.S."/>
            <person name="Wulff B.B."/>
            <person name="Steuernagel B."/>
            <person name="Mayer K.F."/>
            <person name="Olsen O.A."/>
        </authorList>
    </citation>
    <scope>NUCLEOTIDE SEQUENCE [LARGE SCALE GENOMIC DNA]</scope>
    <source>
        <strain evidence="2">cv. AL8/78</strain>
    </source>
</reference>
<evidence type="ECO:0000313" key="1">
    <source>
        <dbReference type="EnsemblPlants" id="AET1Gv20387300.4"/>
    </source>
</evidence>
<reference evidence="1" key="4">
    <citation type="submission" date="2019-03" db="UniProtKB">
        <authorList>
            <consortium name="EnsemblPlants"/>
        </authorList>
    </citation>
    <scope>IDENTIFICATION</scope>
</reference>
<organism evidence="1 2">
    <name type="scientific">Aegilops tauschii subsp. strangulata</name>
    <name type="common">Goatgrass</name>
    <dbReference type="NCBI Taxonomy" id="200361"/>
    <lineage>
        <taxon>Eukaryota</taxon>
        <taxon>Viridiplantae</taxon>
        <taxon>Streptophyta</taxon>
        <taxon>Embryophyta</taxon>
        <taxon>Tracheophyta</taxon>
        <taxon>Spermatophyta</taxon>
        <taxon>Magnoliopsida</taxon>
        <taxon>Liliopsida</taxon>
        <taxon>Poales</taxon>
        <taxon>Poaceae</taxon>
        <taxon>BOP clade</taxon>
        <taxon>Pooideae</taxon>
        <taxon>Triticodae</taxon>
        <taxon>Triticeae</taxon>
        <taxon>Triticinae</taxon>
        <taxon>Aegilops</taxon>
    </lineage>
</organism>
<protein>
    <recommendedName>
        <fullName evidence="3">Reverse transcriptase domain-containing protein</fullName>
    </recommendedName>
</protein>
<proteinExistence type="predicted"/>
<reference evidence="1" key="3">
    <citation type="journal article" date="2017" name="Nature">
        <title>Genome sequence of the progenitor of the wheat D genome Aegilops tauschii.</title>
        <authorList>
            <person name="Luo M.C."/>
            <person name="Gu Y.Q."/>
            <person name="Puiu D."/>
            <person name="Wang H."/>
            <person name="Twardziok S.O."/>
            <person name="Deal K.R."/>
            <person name="Huo N."/>
            <person name="Zhu T."/>
            <person name="Wang L."/>
            <person name="Wang Y."/>
            <person name="McGuire P.E."/>
            <person name="Liu S."/>
            <person name="Long H."/>
            <person name="Ramasamy R.K."/>
            <person name="Rodriguez J.C."/>
            <person name="Van S.L."/>
            <person name="Yuan L."/>
            <person name="Wang Z."/>
            <person name="Xia Z."/>
            <person name="Xiao L."/>
            <person name="Anderson O.D."/>
            <person name="Ouyang S."/>
            <person name="Liang Y."/>
            <person name="Zimin A.V."/>
            <person name="Pertea G."/>
            <person name="Qi P."/>
            <person name="Bennetzen J.L."/>
            <person name="Dai X."/>
            <person name="Dawson M.W."/>
            <person name="Muller H.G."/>
            <person name="Kugler K."/>
            <person name="Rivarola-Duarte L."/>
            <person name="Spannagl M."/>
            <person name="Mayer K.F.X."/>
            <person name="Lu F.H."/>
            <person name="Bevan M.W."/>
            <person name="Leroy P."/>
            <person name="Li P."/>
            <person name="You F.M."/>
            <person name="Sun Q."/>
            <person name="Liu Z."/>
            <person name="Lyons E."/>
            <person name="Wicker T."/>
            <person name="Salzberg S.L."/>
            <person name="Devos K.M."/>
            <person name="Dvorak J."/>
        </authorList>
    </citation>
    <scope>NUCLEOTIDE SEQUENCE [LARGE SCALE GENOMIC DNA]</scope>
    <source>
        <strain evidence="1">cv. AL8/78</strain>
    </source>
</reference>